<name>A0A9P6FM82_9FUNG</name>
<dbReference type="Proteomes" id="UP000780801">
    <property type="component" value="Unassembled WGS sequence"/>
</dbReference>
<feature type="signal peptide" evidence="1">
    <location>
        <begin position="1"/>
        <end position="36"/>
    </location>
</feature>
<evidence type="ECO:0000313" key="3">
    <source>
        <dbReference type="Proteomes" id="UP000780801"/>
    </source>
</evidence>
<dbReference type="EMBL" id="JAABOA010004154">
    <property type="protein sequence ID" value="KAF9577978.1"/>
    <property type="molecule type" value="Genomic_DNA"/>
</dbReference>
<evidence type="ECO:0008006" key="4">
    <source>
        <dbReference type="Google" id="ProtNLM"/>
    </source>
</evidence>
<gene>
    <name evidence="2" type="ORF">BGW38_006490</name>
</gene>
<dbReference type="AlphaFoldDB" id="A0A9P6FM82"/>
<reference evidence="2" key="1">
    <citation type="journal article" date="2020" name="Fungal Divers.">
        <title>Resolving the Mortierellaceae phylogeny through synthesis of multi-gene phylogenetics and phylogenomics.</title>
        <authorList>
            <person name="Vandepol N."/>
            <person name="Liber J."/>
            <person name="Desiro A."/>
            <person name="Na H."/>
            <person name="Kennedy M."/>
            <person name="Barry K."/>
            <person name="Grigoriev I.V."/>
            <person name="Miller A.N."/>
            <person name="O'Donnell K."/>
            <person name="Stajich J.E."/>
            <person name="Bonito G."/>
        </authorList>
    </citation>
    <scope>NUCLEOTIDE SEQUENCE</scope>
    <source>
        <strain evidence="2">KOD1015</strain>
    </source>
</reference>
<accession>A0A9P6FM82</accession>
<protein>
    <recommendedName>
        <fullName evidence="4">Secreted protein</fullName>
    </recommendedName>
</protein>
<evidence type="ECO:0000256" key="1">
    <source>
        <dbReference type="SAM" id="SignalP"/>
    </source>
</evidence>
<proteinExistence type="predicted"/>
<organism evidence="2 3">
    <name type="scientific">Lunasporangiospora selenospora</name>
    <dbReference type="NCBI Taxonomy" id="979761"/>
    <lineage>
        <taxon>Eukaryota</taxon>
        <taxon>Fungi</taxon>
        <taxon>Fungi incertae sedis</taxon>
        <taxon>Mucoromycota</taxon>
        <taxon>Mortierellomycotina</taxon>
        <taxon>Mortierellomycetes</taxon>
        <taxon>Mortierellales</taxon>
        <taxon>Mortierellaceae</taxon>
        <taxon>Lunasporangiospora</taxon>
    </lineage>
</organism>
<feature type="chain" id="PRO_5040177716" description="Secreted protein" evidence="1">
    <location>
        <begin position="37"/>
        <end position="146"/>
    </location>
</feature>
<keyword evidence="1" id="KW-0732">Signal</keyword>
<comment type="caution">
    <text evidence="2">The sequence shown here is derived from an EMBL/GenBank/DDBJ whole genome shotgun (WGS) entry which is preliminary data.</text>
</comment>
<keyword evidence="3" id="KW-1185">Reference proteome</keyword>
<sequence>MSATNTHKSNNSWSFKSCLKAVAAIAILSHATVVNACSPTTLAVEWEQVYVEVCKGKACSDKVSMEMTYTFTIRGGYNKKFYATSWNKMVAENIGKQCSPDGVYCVNVNDMSNVDLYYANTVRKYSKYNKREGSPQVGKAEYWDCV</sequence>
<dbReference type="OrthoDB" id="2372280at2759"/>
<evidence type="ECO:0000313" key="2">
    <source>
        <dbReference type="EMBL" id="KAF9577978.1"/>
    </source>
</evidence>